<evidence type="ECO:0000313" key="2">
    <source>
        <dbReference type="Proteomes" id="UP001152755"/>
    </source>
</evidence>
<dbReference type="AlphaFoldDB" id="A0A9X4M0U4"/>
<proteinExistence type="predicted"/>
<name>A0A9X4M0U4_9ACTN</name>
<dbReference type="RefSeq" id="WP_277832162.1">
    <property type="nucleotide sequence ID" value="NZ_JAAIVF010000002.1"/>
</dbReference>
<dbReference type="EMBL" id="JANRHA010000003">
    <property type="protein sequence ID" value="MDG3014247.1"/>
    <property type="molecule type" value="Genomic_DNA"/>
</dbReference>
<reference evidence="1" key="1">
    <citation type="submission" date="2022-08" db="EMBL/GenBank/DDBJ databases">
        <title>Genome analysis of Corynebacteriales strain.</title>
        <authorList>
            <person name="Lee S.D."/>
        </authorList>
    </citation>
    <scope>NUCLEOTIDE SEQUENCE</scope>
    <source>
        <strain evidence="1">D3-21</strain>
    </source>
</reference>
<protein>
    <submittedName>
        <fullName evidence="1">Uncharacterized protein</fullName>
    </submittedName>
</protein>
<keyword evidence="2" id="KW-1185">Reference proteome</keyword>
<dbReference type="Proteomes" id="UP001152755">
    <property type="component" value="Unassembled WGS sequence"/>
</dbReference>
<comment type="caution">
    <text evidence="1">The sequence shown here is derived from an EMBL/GenBank/DDBJ whole genome shotgun (WGS) entry which is preliminary data.</text>
</comment>
<gene>
    <name evidence="1" type="ORF">NVS88_06720</name>
</gene>
<evidence type="ECO:0000313" key="1">
    <source>
        <dbReference type="EMBL" id="MDG3014247.1"/>
    </source>
</evidence>
<accession>A0A9X4M0U4</accession>
<organism evidence="1 2">
    <name type="scientific">Speluncibacter jeojiensis</name>
    <dbReference type="NCBI Taxonomy" id="2710754"/>
    <lineage>
        <taxon>Bacteria</taxon>
        <taxon>Bacillati</taxon>
        <taxon>Actinomycetota</taxon>
        <taxon>Actinomycetes</taxon>
        <taxon>Mycobacteriales</taxon>
        <taxon>Speluncibacteraceae</taxon>
        <taxon>Speluncibacter</taxon>
    </lineage>
</organism>
<sequence length="41" mass="4531">MTTDDDPGFAAGIYLEDLTDPWVPEGSEVIDGVHWMTRPPV</sequence>